<reference evidence="1" key="1">
    <citation type="journal article" date="2022" name="bioRxiv">
        <title>Sequencing and chromosome-scale assembly of the giantPleurodeles waltlgenome.</title>
        <authorList>
            <person name="Brown T."/>
            <person name="Elewa A."/>
            <person name="Iarovenko S."/>
            <person name="Subramanian E."/>
            <person name="Araus A.J."/>
            <person name="Petzold A."/>
            <person name="Susuki M."/>
            <person name="Suzuki K.-i.T."/>
            <person name="Hayashi T."/>
            <person name="Toyoda A."/>
            <person name="Oliveira C."/>
            <person name="Osipova E."/>
            <person name="Leigh N.D."/>
            <person name="Simon A."/>
            <person name="Yun M.H."/>
        </authorList>
    </citation>
    <scope>NUCLEOTIDE SEQUENCE</scope>
    <source>
        <strain evidence="1">20211129_DDA</strain>
        <tissue evidence="1">Liver</tissue>
    </source>
</reference>
<keyword evidence="2" id="KW-1185">Reference proteome</keyword>
<comment type="caution">
    <text evidence="1">The sequence shown here is derived from an EMBL/GenBank/DDBJ whole genome shotgun (WGS) entry which is preliminary data.</text>
</comment>
<dbReference type="EMBL" id="JANPWB010000014">
    <property type="protein sequence ID" value="KAJ1101049.1"/>
    <property type="molecule type" value="Genomic_DNA"/>
</dbReference>
<gene>
    <name evidence="1" type="ORF">NDU88_006123</name>
</gene>
<dbReference type="Proteomes" id="UP001066276">
    <property type="component" value="Chromosome 10"/>
</dbReference>
<dbReference type="AlphaFoldDB" id="A0AAV7MD04"/>
<evidence type="ECO:0000313" key="1">
    <source>
        <dbReference type="EMBL" id="KAJ1101049.1"/>
    </source>
</evidence>
<accession>A0AAV7MD04</accession>
<protein>
    <submittedName>
        <fullName evidence="1">Uncharacterized protein</fullName>
    </submittedName>
</protein>
<proteinExistence type="predicted"/>
<evidence type="ECO:0000313" key="2">
    <source>
        <dbReference type="Proteomes" id="UP001066276"/>
    </source>
</evidence>
<sequence>MSRSRPQKVKTVQSVQPVIVMDDDDLDDDGNGDGYMKARILKLKTKNVEVEPAAAGRCRYQETAGIVFNDTHSLFIVAWAPPARRRSGAICGPVKVLSESIGRSHK</sequence>
<organism evidence="1 2">
    <name type="scientific">Pleurodeles waltl</name>
    <name type="common">Iberian ribbed newt</name>
    <dbReference type="NCBI Taxonomy" id="8319"/>
    <lineage>
        <taxon>Eukaryota</taxon>
        <taxon>Metazoa</taxon>
        <taxon>Chordata</taxon>
        <taxon>Craniata</taxon>
        <taxon>Vertebrata</taxon>
        <taxon>Euteleostomi</taxon>
        <taxon>Amphibia</taxon>
        <taxon>Batrachia</taxon>
        <taxon>Caudata</taxon>
        <taxon>Salamandroidea</taxon>
        <taxon>Salamandridae</taxon>
        <taxon>Pleurodelinae</taxon>
        <taxon>Pleurodeles</taxon>
    </lineage>
</organism>
<name>A0AAV7MD04_PLEWA</name>